<organism evidence="3 4">
    <name type="scientific">Flavobacterium cyanobacteriorum</name>
    <dbReference type="NCBI Taxonomy" id="2022802"/>
    <lineage>
        <taxon>Bacteria</taxon>
        <taxon>Pseudomonadati</taxon>
        <taxon>Bacteroidota</taxon>
        <taxon>Flavobacteriia</taxon>
        <taxon>Flavobacteriales</taxon>
        <taxon>Flavobacteriaceae</taxon>
        <taxon>Flavobacterium</taxon>
    </lineage>
</organism>
<comment type="caution">
    <text evidence="3">The sequence shown here is derived from an EMBL/GenBank/DDBJ whole genome shotgun (WGS) entry which is preliminary data.</text>
</comment>
<dbReference type="InterPro" id="IPR044005">
    <property type="entry name" value="DZR_2"/>
</dbReference>
<reference evidence="3 4" key="1">
    <citation type="submission" date="2017-07" db="EMBL/GenBank/DDBJ databases">
        <title>Flavobacterium cyanobacteriorum sp. nov., isolated from cyanobacterial aggregates in a eutrophic lake.</title>
        <authorList>
            <person name="Cai H."/>
        </authorList>
    </citation>
    <scope>NUCLEOTIDE SEQUENCE [LARGE SCALE GENOMIC DNA]</scope>
    <source>
        <strain evidence="3 4">TH021</strain>
    </source>
</reference>
<protein>
    <submittedName>
        <fullName evidence="3">Amidophosphoribosyltransferase</fullName>
    </submittedName>
</protein>
<dbReference type="InterPro" id="IPR051910">
    <property type="entry name" value="ComF/GntX_DNA_util-trans"/>
</dbReference>
<dbReference type="RefSeq" id="WP_094414755.1">
    <property type="nucleotide sequence ID" value="NZ_NOXV01000262.1"/>
</dbReference>
<name>A0A255Z650_9FLAO</name>
<keyword evidence="3" id="KW-0328">Glycosyltransferase</keyword>
<accession>A0A255Z650</accession>
<evidence type="ECO:0000256" key="1">
    <source>
        <dbReference type="ARBA" id="ARBA00008007"/>
    </source>
</evidence>
<dbReference type="CDD" id="cd06223">
    <property type="entry name" value="PRTases_typeI"/>
    <property type="match status" value="1"/>
</dbReference>
<feature type="domain" description="Double zinc ribbon" evidence="2">
    <location>
        <begin position="5"/>
        <end position="38"/>
    </location>
</feature>
<keyword evidence="4" id="KW-1185">Reference proteome</keyword>
<dbReference type="InterPro" id="IPR029057">
    <property type="entry name" value="PRTase-like"/>
</dbReference>
<dbReference type="AlphaFoldDB" id="A0A255Z650"/>
<sequence length="227" mass="25485">MFRSLVNLLFPMSCPGCGGPLLENENTICTRCRHDMPLTLQHLMPENEMYRRFYGRLPVEHASAMVYFHKKDIVQEAIHNLKYRGREEVGLMMGRWYGPDLKGVAALQTVDDVVPVPLHGKKLRERGYNQVTKFGRAIAEALGANYNETILYRATYTKTQTKKNLTARAEIIGSAFDVSFTEADNCKHFLLVDDVITTGATLESCGKALLKIPGARLSIVTMAYAHS</sequence>
<evidence type="ECO:0000313" key="4">
    <source>
        <dbReference type="Proteomes" id="UP000216605"/>
    </source>
</evidence>
<evidence type="ECO:0000313" key="3">
    <source>
        <dbReference type="EMBL" id="OYQ37013.1"/>
    </source>
</evidence>
<dbReference type="Pfam" id="PF18912">
    <property type="entry name" value="DZR_2"/>
    <property type="match status" value="1"/>
</dbReference>
<proteinExistence type="inferred from homology"/>
<dbReference type="EMBL" id="NOXV01000262">
    <property type="protein sequence ID" value="OYQ37013.1"/>
    <property type="molecule type" value="Genomic_DNA"/>
</dbReference>
<dbReference type="SUPFAM" id="SSF53271">
    <property type="entry name" value="PRTase-like"/>
    <property type="match status" value="1"/>
</dbReference>
<dbReference type="PANTHER" id="PTHR47505:SF1">
    <property type="entry name" value="DNA UTILIZATION PROTEIN YHGH"/>
    <property type="match status" value="1"/>
</dbReference>
<dbReference type="GO" id="GO:0016757">
    <property type="term" value="F:glycosyltransferase activity"/>
    <property type="evidence" value="ECO:0007669"/>
    <property type="project" value="UniProtKB-KW"/>
</dbReference>
<dbReference type="PANTHER" id="PTHR47505">
    <property type="entry name" value="DNA UTILIZATION PROTEIN YHGH"/>
    <property type="match status" value="1"/>
</dbReference>
<gene>
    <name evidence="3" type="ORF">CHU92_08950</name>
</gene>
<comment type="similarity">
    <text evidence="1">Belongs to the ComF/GntX family.</text>
</comment>
<dbReference type="Proteomes" id="UP000216605">
    <property type="component" value="Unassembled WGS sequence"/>
</dbReference>
<dbReference type="OrthoDB" id="9779910at2"/>
<keyword evidence="3" id="KW-0808">Transferase</keyword>
<dbReference type="InterPro" id="IPR000836">
    <property type="entry name" value="PRTase_dom"/>
</dbReference>
<evidence type="ECO:0000259" key="2">
    <source>
        <dbReference type="Pfam" id="PF18912"/>
    </source>
</evidence>
<dbReference type="Gene3D" id="3.40.50.2020">
    <property type="match status" value="1"/>
</dbReference>